<dbReference type="OrthoDB" id="9771883at2"/>
<gene>
    <name evidence="4" type="primary">hbd_2</name>
    <name evidence="4" type="ORF">Back11_35790</name>
</gene>
<dbReference type="GO" id="GO:0070403">
    <property type="term" value="F:NAD+ binding"/>
    <property type="evidence" value="ECO:0007669"/>
    <property type="project" value="InterPro"/>
</dbReference>
<evidence type="ECO:0000313" key="4">
    <source>
        <dbReference type="EMBL" id="BBH22234.1"/>
    </source>
</evidence>
<evidence type="ECO:0000256" key="1">
    <source>
        <dbReference type="ARBA" id="ARBA00005086"/>
    </source>
</evidence>
<dbReference type="InterPro" id="IPR006176">
    <property type="entry name" value="3-OHacyl-CoA_DH_NAD-bd"/>
</dbReference>
<dbReference type="AlphaFoldDB" id="A0A3G9JGG1"/>
<evidence type="ECO:0000313" key="5">
    <source>
        <dbReference type="Proteomes" id="UP000275368"/>
    </source>
</evidence>
<dbReference type="RefSeq" id="WP_125659992.1">
    <property type="nucleotide sequence ID" value="NZ_AP019308.1"/>
</dbReference>
<dbReference type="PANTHER" id="PTHR48075:SF5">
    <property type="entry name" value="3-HYDROXYBUTYRYL-COA DEHYDROGENASE"/>
    <property type="match status" value="1"/>
</dbReference>
<reference evidence="4 5" key="1">
    <citation type="submission" date="2018-11" db="EMBL/GenBank/DDBJ databases">
        <title>Complete genome sequence of Paenibacillus baekrokdamisoli strain KCTC 33723.</title>
        <authorList>
            <person name="Kang S.W."/>
            <person name="Lee K.C."/>
            <person name="Kim K.K."/>
            <person name="Kim J.S."/>
            <person name="Kim D.S."/>
            <person name="Ko S.H."/>
            <person name="Yang S.H."/>
            <person name="Lee J.S."/>
        </authorList>
    </citation>
    <scope>NUCLEOTIDE SEQUENCE [LARGE SCALE GENOMIC DNA]</scope>
    <source>
        <strain evidence="4 5">KCTC 33723</strain>
    </source>
</reference>
<dbReference type="InterPro" id="IPR022694">
    <property type="entry name" value="3-OHacyl-CoA_DH"/>
</dbReference>
<dbReference type="Gene3D" id="1.10.1040.10">
    <property type="entry name" value="N-(1-d-carboxylethyl)-l-norvaline Dehydrogenase, domain 2"/>
    <property type="match status" value="1"/>
</dbReference>
<organism evidence="4 5">
    <name type="scientific">Paenibacillus baekrokdamisoli</name>
    <dbReference type="NCBI Taxonomy" id="1712516"/>
    <lineage>
        <taxon>Bacteria</taxon>
        <taxon>Bacillati</taxon>
        <taxon>Bacillota</taxon>
        <taxon>Bacilli</taxon>
        <taxon>Bacillales</taxon>
        <taxon>Paenibacillaceae</taxon>
        <taxon>Paenibacillus</taxon>
    </lineage>
</organism>
<dbReference type="SUPFAM" id="SSF48179">
    <property type="entry name" value="6-phosphogluconate dehydrogenase C-terminal domain-like"/>
    <property type="match status" value="1"/>
</dbReference>
<dbReference type="InterPro" id="IPR006180">
    <property type="entry name" value="3-OHacyl-CoA_DH_CS"/>
</dbReference>
<accession>A0A3G9JGG1</accession>
<comment type="pathway">
    <text evidence="1">Lipid metabolism; butanoate metabolism.</text>
</comment>
<dbReference type="InterPro" id="IPR013328">
    <property type="entry name" value="6PGD_dom2"/>
</dbReference>
<evidence type="ECO:0000256" key="2">
    <source>
        <dbReference type="ARBA" id="ARBA00009463"/>
    </source>
</evidence>
<dbReference type="InterPro" id="IPR006108">
    <property type="entry name" value="3HC_DH_C"/>
</dbReference>
<dbReference type="UniPathway" id="UPA00863"/>
<dbReference type="GO" id="GO:0016616">
    <property type="term" value="F:oxidoreductase activity, acting on the CH-OH group of donors, NAD or NADP as acceptor"/>
    <property type="evidence" value="ECO:0007669"/>
    <property type="project" value="InterPro"/>
</dbReference>
<comment type="similarity">
    <text evidence="2">Belongs to the 3-hydroxyacyl-CoA dehydrogenase family.</text>
</comment>
<dbReference type="InterPro" id="IPR036291">
    <property type="entry name" value="NAD(P)-bd_dom_sf"/>
</dbReference>
<sequence length="287" mass="31400">MEIGSILVVGAGQMGSGIAQVSAQAECEVLLYDLTEERVQRALASISSHLARNVAKGRITEEQRAEILSRIHGVNSLRIAGGVDCVIEAVTEKLTIKAALFRELDAVYSEETVLATNTSSISVTELAAATQHPERVIGMHFMNPVPVLKLVELIRGLQTSAEVFEATKRLTERMGKLPVEVNDYPGFVSNRILMPMINEAIYTVYEGVASPEAVDQVMKLGMNHPMGPLELADLIGLDTCLAIMETLHVGFGDSKYRPCPLLRSYVHAGWLGRKSGRGFYRYETAVR</sequence>
<dbReference type="FunFam" id="3.40.50.720:FF:000009">
    <property type="entry name" value="Fatty oxidation complex, alpha subunit"/>
    <property type="match status" value="1"/>
</dbReference>
<dbReference type="EMBL" id="AP019308">
    <property type="protein sequence ID" value="BBH22234.1"/>
    <property type="molecule type" value="Genomic_DNA"/>
</dbReference>
<protein>
    <submittedName>
        <fullName evidence="4">3-hydroxybutyryl-CoA dehydrogenase</fullName>
    </submittedName>
</protein>
<keyword evidence="5" id="KW-1185">Reference proteome</keyword>
<name>A0A3G9JGG1_9BACL</name>
<proteinExistence type="inferred from homology"/>
<dbReference type="Proteomes" id="UP000275368">
    <property type="component" value="Chromosome"/>
</dbReference>
<evidence type="ECO:0000256" key="3">
    <source>
        <dbReference type="ARBA" id="ARBA00023002"/>
    </source>
</evidence>
<dbReference type="PANTHER" id="PTHR48075">
    <property type="entry name" value="3-HYDROXYACYL-COA DEHYDROGENASE FAMILY PROTEIN"/>
    <property type="match status" value="1"/>
</dbReference>
<dbReference type="Gene3D" id="3.40.50.720">
    <property type="entry name" value="NAD(P)-binding Rossmann-like Domain"/>
    <property type="match status" value="1"/>
</dbReference>
<dbReference type="SUPFAM" id="SSF51735">
    <property type="entry name" value="NAD(P)-binding Rossmann-fold domains"/>
    <property type="match status" value="1"/>
</dbReference>
<dbReference type="InterPro" id="IPR008927">
    <property type="entry name" value="6-PGluconate_DH-like_C_sf"/>
</dbReference>
<dbReference type="Pfam" id="PF02737">
    <property type="entry name" value="3HCDH_N"/>
    <property type="match status" value="1"/>
</dbReference>
<keyword evidence="3" id="KW-0560">Oxidoreductase</keyword>
<dbReference type="GO" id="GO:0019605">
    <property type="term" value="P:butyrate metabolic process"/>
    <property type="evidence" value="ECO:0007669"/>
    <property type="project" value="UniProtKB-UniPathway"/>
</dbReference>
<dbReference type="PROSITE" id="PS00067">
    <property type="entry name" value="3HCDH"/>
    <property type="match status" value="1"/>
</dbReference>
<dbReference type="KEGG" id="pbk:Back11_35790"/>
<dbReference type="Pfam" id="PF00725">
    <property type="entry name" value="3HCDH"/>
    <property type="match status" value="1"/>
</dbReference>
<dbReference type="NCBIfam" id="NF004474">
    <property type="entry name" value="PRK05808.1"/>
    <property type="match status" value="1"/>
</dbReference>
<dbReference type="PIRSF" id="PIRSF000105">
    <property type="entry name" value="HCDH"/>
    <property type="match status" value="1"/>
</dbReference>